<keyword evidence="3" id="KW-1185">Reference proteome</keyword>
<reference evidence="2" key="1">
    <citation type="submission" date="2023-08" db="EMBL/GenBank/DDBJ databases">
        <authorList>
            <person name="Chen Y."/>
            <person name="Shah S."/>
            <person name="Dougan E. K."/>
            <person name="Thang M."/>
            <person name="Chan C."/>
        </authorList>
    </citation>
    <scope>NUCLEOTIDE SEQUENCE</scope>
</reference>
<feature type="non-terminal residue" evidence="2">
    <location>
        <position position="1"/>
    </location>
</feature>
<organism evidence="2 3">
    <name type="scientific">Effrenium voratum</name>
    <dbReference type="NCBI Taxonomy" id="2562239"/>
    <lineage>
        <taxon>Eukaryota</taxon>
        <taxon>Sar</taxon>
        <taxon>Alveolata</taxon>
        <taxon>Dinophyceae</taxon>
        <taxon>Suessiales</taxon>
        <taxon>Symbiodiniaceae</taxon>
        <taxon>Effrenium</taxon>
    </lineage>
</organism>
<dbReference type="Proteomes" id="UP001178507">
    <property type="component" value="Unassembled WGS sequence"/>
</dbReference>
<dbReference type="InterPro" id="IPR027417">
    <property type="entry name" value="P-loop_NTPase"/>
</dbReference>
<name>A0AA36MX31_9DINO</name>
<evidence type="ECO:0008006" key="4">
    <source>
        <dbReference type="Google" id="ProtNLM"/>
    </source>
</evidence>
<dbReference type="AlphaFoldDB" id="A0AA36MX31"/>
<evidence type="ECO:0000313" key="2">
    <source>
        <dbReference type="EMBL" id="CAJ1389629.1"/>
    </source>
</evidence>
<sequence length="1197" mass="131795">SLTLQLLMAMKRPAAGARKRPAAAAAPAPAPRAGSRNRLCAAEGCKFNPQRSGQRAEVLQGKDFDRCIVCGPDAFREAASTGKGGGVIARFLNKLAKADPGAFEEAVVKLKAEHPLETVQKYEKQARRKAREAAGREAEAACAPRHRLCAGQGCKFNVACLGERAEVPRNTDFRLCVICGPDAFREAAKGQGAARFLNKLAKLDLGVFEEAAAKLKAQHSEDVVGWLVERARRKAQPAAPGRKLETDWQQLLLWRQRGFRRTAAQKAAFAKAAKNGKRRLARKFPAVYGVASRPDTAWATTRAQRFRAWCLSKSWRMCGQCGRMVAQPFKAQHAAGRDRAPAETAACQHCKSEGRQGYWSPLPQDVRRLRRRPGAAAGQGGDSEEDGEEGGEEAPVEGSRQSAKASFLAKIRSALVGYSEEPLLLQFVWDLWMWSGIGGARNASGLRVREALASKPYSPEIWKANHMALVDLQKQIGWPALFITISPYEYSFPYHEWLTDELEKACAQRLHAPAAETLHIAHVLSQAVAGLLAGANDGIEAKAEHVFAAADPEQLAAGNNPVRKISVPLPWRDRGGLPLPKWLANYMTCTWRAPAMTCLEFLRKAGPDGQIQQRYRRIHKHLRVEAPLEEWINVCAESGEVLVSPVFYTRLGDEYCGQWLLLNVPFLALDDLWLRRALRVPERLRFLALCLLHKPAYWRSPARVRADLELEARAETYIRNALDMLAARIELVDAYLLGELRVEDDRVPDAAAAADGFLDPAQLAPEQELARRNVVAAAAAAVAAKWPDDGADPAAWEPWLAAQGGRANRVFAVLGPAGSGKTSAVELAIAQAVQAGAHVGVACPTGMLAARYRRRFPDLDVDTIHGMFSLFKAELQTLEMMLVYDLVVIDEVGQVPLWIFERLLRLWDAAGRRPALVFVGDFAQLRGADGTCAKQSARWREVVVYPLTRMRRCQCPALRWKLELLRGATPSGTQLKDILRGHRAPSGLAAENQANPTLNDVRQILRETPNTLMLTITRRGADKLNRLAIEALFGDSPALQWLPCDPDANLANFHGSWQLGAEPAWLPLHHGARVTLTRNLDKANSFVNGMMATVRGARQNGVEVLTDSGVVLLIHPYTQDFELADGQVARSTFHPLRAGYATTLMKIQGATVDHATIWLDAVYVQAAAYVAISRVRRDADWRFVGAVTRRHCVPAQV</sequence>
<gene>
    <name evidence="2" type="ORF">EVOR1521_LOCUS15206</name>
</gene>
<evidence type="ECO:0000313" key="3">
    <source>
        <dbReference type="Proteomes" id="UP001178507"/>
    </source>
</evidence>
<dbReference type="SUPFAM" id="SSF52540">
    <property type="entry name" value="P-loop containing nucleoside triphosphate hydrolases"/>
    <property type="match status" value="1"/>
</dbReference>
<comment type="caution">
    <text evidence="2">The sequence shown here is derived from an EMBL/GenBank/DDBJ whole genome shotgun (WGS) entry which is preliminary data.</text>
</comment>
<proteinExistence type="predicted"/>
<protein>
    <recommendedName>
        <fullName evidence="4">AAA+ ATPase domain-containing protein</fullName>
    </recommendedName>
</protein>
<feature type="compositionally biased region" description="Acidic residues" evidence="1">
    <location>
        <begin position="382"/>
        <end position="395"/>
    </location>
</feature>
<dbReference type="Pfam" id="PF13604">
    <property type="entry name" value="AAA_30"/>
    <property type="match status" value="1"/>
</dbReference>
<dbReference type="Gene3D" id="3.40.50.300">
    <property type="entry name" value="P-loop containing nucleotide triphosphate hydrolases"/>
    <property type="match status" value="2"/>
</dbReference>
<evidence type="ECO:0000256" key="1">
    <source>
        <dbReference type="SAM" id="MobiDB-lite"/>
    </source>
</evidence>
<feature type="region of interest" description="Disordered" evidence="1">
    <location>
        <begin position="371"/>
        <end position="400"/>
    </location>
</feature>
<dbReference type="Gene3D" id="2.30.30.940">
    <property type="match status" value="1"/>
</dbReference>
<accession>A0AA36MX31</accession>
<dbReference type="EMBL" id="CAUJNA010001904">
    <property type="protein sequence ID" value="CAJ1389629.1"/>
    <property type="molecule type" value="Genomic_DNA"/>
</dbReference>